<dbReference type="GO" id="GO:0016887">
    <property type="term" value="F:ATP hydrolysis activity"/>
    <property type="evidence" value="ECO:0007669"/>
    <property type="project" value="InterPro"/>
</dbReference>
<sequence>MSSSLSLSHASFVLPEGRTVFDDLTFSLGPGRHGLVGDNGGGKSTLLALIRGDLRPTSGTVEVTGAVAHLPQARSDAGATVADVLGVGARLAALARIERGSVDPADYDLVGDGWDLPERTERWLGRVGLGRLHLDRPLAAVSGGEATLLRLAGLMLTDPDVLLLDEPTNDLDAPARARLARIVDEFTGALVIVSHDRSLLEQMDDIGEVRAGGVRWFGGPFSHYAAAVAAEQESAAQALATAKADVRRQRRDLVEQQTKQARRDRQGRARADSLPKIVAGAYQRRAEVSAGRVRGVHEDRLDASRTALESAQDRVRDDRRIRLDLPDTAVPPRREVLRAEGLVPAFGTARAVDLDVRGPERIALVGRNGTGKTSVLRALLGLQAPRSGRAVVHVPWRYLPQGVDLLDPDRSVIESVRATAPEIEPGTVRAQLARFLFRGDAVEQPVGTLSGGERWRATLASLLLATPAPQLLVLDEPTNNLDLASVAHLTEALESYRGALLVVSHDEAFLADLHLDRTVELR</sequence>
<dbReference type="EMBL" id="BJZQ01000018">
    <property type="protein sequence ID" value="GEO90414.1"/>
    <property type="molecule type" value="Genomic_DNA"/>
</dbReference>
<evidence type="ECO:0000313" key="6">
    <source>
        <dbReference type="EMBL" id="GEO90414.1"/>
    </source>
</evidence>
<feature type="domain" description="ABC transporter" evidence="5">
    <location>
        <begin position="5"/>
        <end position="236"/>
    </location>
</feature>
<dbReference type="PROSITE" id="PS00211">
    <property type="entry name" value="ABC_TRANSPORTER_1"/>
    <property type="match status" value="1"/>
</dbReference>
<dbReference type="FunFam" id="3.40.50.300:FF:000597">
    <property type="entry name" value="ABC transporter ATP-binding protein"/>
    <property type="match status" value="1"/>
</dbReference>
<dbReference type="InterPro" id="IPR003593">
    <property type="entry name" value="AAA+_ATPase"/>
</dbReference>
<keyword evidence="7" id="KW-1185">Reference proteome</keyword>
<dbReference type="SMART" id="SM00382">
    <property type="entry name" value="AAA"/>
    <property type="match status" value="2"/>
</dbReference>
<dbReference type="AlphaFoldDB" id="A0A512HYA6"/>
<gene>
    <name evidence="6" type="ORF">AFL01nite_27410</name>
</gene>
<dbReference type="PANTHER" id="PTHR19211:SF6">
    <property type="entry name" value="BLL7188 PROTEIN"/>
    <property type="match status" value="1"/>
</dbReference>
<comment type="caution">
    <text evidence="6">The sequence shown here is derived from an EMBL/GenBank/DDBJ whole genome shotgun (WGS) entry which is preliminary data.</text>
</comment>
<proteinExistence type="predicted"/>
<evidence type="ECO:0000256" key="2">
    <source>
        <dbReference type="ARBA" id="ARBA00022741"/>
    </source>
</evidence>
<dbReference type="Pfam" id="PF00005">
    <property type="entry name" value="ABC_tran"/>
    <property type="match status" value="2"/>
</dbReference>
<evidence type="ECO:0000256" key="4">
    <source>
        <dbReference type="SAM" id="MobiDB-lite"/>
    </source>
</evidence>
<name>A0A512HYA6_9ACTN</name>
<dbReference type="OrthoDB" id="5592724at2"/>
<evidence type="ECO:0000256" key="3">
    <source>
        <dbReference type="ARBA" id="ARBA00022840"/>
    </source>
</evidence>
<dbReference type="FunFam" id="3.40.50.300:FF:001320">
    <property type="entry name" value="Heme ABC transporter ATP-binding protein"/>
    <property type="match status" value="1"/>
</dbReference>
<evidence type="ECO:0000313" key="7">
    <source>
        <dbReference type="Proteomes" id="UP000321769"/>
    </source>
</evidence>
<dbReference type="Proteomes" id="UP000321769">
    <property type="component" value="Unassembled WGS sequence"/>
</dbReference>
<organism evidence="6 7">
    <name type="scientific">Aeromicrobium flavum</name>
    <dbReference type="NCBI Taxonomy" id="416568"/>
    <lineage>
        <taxon>Bacteria</taxon>
        <taxon>Bacillati</taxon>
        <taxon>Actinomycetota</taxon>
        <taxon>Actinomycetes</taxon>
        <taxon>Propionibacteriales</taxon>
        <taxon>Nocardioidaceae</taxon>
        <taxon>Aeromicrobium</taxon>
    </lineage>
</organism>
<dbReference type="CDD" id="cd03221">
    <property type="entry name" value="ABCF_EF-3"/>
    <property type="match status" value="1"/>
</dbReference>
<dbReference type="InterPro" id="IPR003439">
    <property type="entry name" value="ABC_transporter-like_ATP-bd"/>
</dbReference>
<keyword evidence="3" id="KW-0067">ATP-binding</keyword>
<reference evidence="6 7" key="1">
    <citation type="submission" date="2019-07" db="EMBL/GenBank/DDBJ databases">
        <title>Whole genome shotgun sequence of Aeromicrobium flavum NBRC 107625.</title>
        <authorList>
            <person name="Hosoyama A."/>
            <person name="Uohara A."/>
            <person name="Ohji S."/>
            <person name="Ichikawa N."/>
        </authorList>
    </citation>
    <scope>NUCLEOTIDE SEQUENCE [LARGE SCALE GENOMIC DNA]</scope>
    <source>
        <strain evidence="6 7">NBRC 107625</strain>
    </source>
</reference>
<dbReference type="GO" id="GO:0005524">
    <property type="term" value="F:ATP binding"/>
    <property type="evidence" value="ECO:0007669"/>
    <property type="project" value="UniProtKB-KW"/>
</dbReference>
<dbReference type="PANTHER" id="PTHR19211">
    <property type="entry name" value="ATP-BINDING TRANSPORT PROTEIN-RELATED"/>
    <property type="match status" value="1"/>
</dbReference>
<keyword evidence="1" id="KW-0677">Repeat</keyword>
<accession>A0A512HYA6</accession>
<dbReference type="InterPro" id="IPR027417">
    <property type="entry name" value="P-loop_NTPase"/>
</dbReference>
<feature type="compositionally biased region" description="Basic and acidic residues" evidence="4">
    <location>
        <begin position="261"/>
        <end position="270"/>
    </location>
</feature>
<keyword evidence="2" id="KW-0547">Nucleotide-binding</keyword>
<dbReference type="InterPro" id="IPR050611">
    <property type="entry name" value="ABCF"/>
</dbReference>
<dbReference type="SUPFAM" id="SSF52540">
    <property type="entry name" value="P-loop containing nucleoside triphosphate hydrolases"/>
    <property type="match status" value="2"/>
</dbReference>
<protein>
    <submittedName>
        <fullName evidence="6">ABC transporter</fullName>
    </submittedName>
</protein>
<dbReference type="Gene3D" id="3.40.50.300">
    <property type="entry name" value="P-loop containing nucleotide triphosphate hydrolases"/>
    <property type="match status" value="2"/>
</dbReference>
<feature type="region of interest" description="Disordered" evidence="4">
    <location>
        <begin position="250"/>
        <end position="270"/>
    </location>
</feature>
<dbReference type="InterPro" id="IPR017871">
    <property type="entry name" value="ABC_transporter-like_CS"/>
</dbReference>
<evidence type="ECO:0000259" key="5">
    <source>
        <dbReference type="PROSITE" id="PS50893"/>
    </source>
</evidence>
<dbReference type="PROSITE" id="PS50893">
    <property type="entry name" value="ABC_TRANSPORTER_2"/>
    <property type="match status" value="1"/>
</dbReference>
<evidence type="ECO:0000256" key="1">
    <source>
        <dbReference type="ARBA" id="ARBA00022737"/>
    </source>
</evidence>